<protein>
    <recommendedName>
        <fullName evidence="2">RecQ-mediated genome instability protein 1</fullName>
    </recommendedName>
</protein>
<comment type="similarity">
    <text evidence="1">Belongs to the RMI1 family.</text>
</comment>
<name>A0A9W8E6B4_9FUNG</name>
<proteinExistence type="inferred from homology"/>
<organism evidence="6 7">
    <name type="scientific">Dispira parvispora</name>
    <dbReference type="NCBI Taxonomy" id="1520584"/>
    <lineage>
        <taxon>Eukaryota</taxon>
        <taxon>Fungi</taxon>
        <taxon>Fungi incertae sedis</taxon>
        <taxon>Zoopagomycota</taxon>
        <taxon>Kickxellomycotina</taxon>
        <taxon>Dimargaritomycetes</taxon>
        <taxon>Dimargaritales</taxon>
        <taxon>Dimargaritaceae</taxon>
        <taxon>Dispira</taxon>
    </lineage>
</organism>
<evidence type="ECO:0000259" key="5">
    <source>
        <dbReference type="Pfam" id="PF21000"/>
    </source>
</evidence>
<dbReference type="SMART" id="SM01161">
    <property type="entry name" value="DUF1767"/>
    <property type="match status" value="1"/>
</dbReference>
<feature type="compositionally biased region" description="Acidic residues" evidence="3">
    <location>
        <begin position="145"/>
        <end position="154"/>
    </location>
</feature>
<dbReference type="InterPro" id="IPR013894">
    <property type="entry name" value="RMI1_OB"/>
</dbReference>
<evidence type="ECO:0000256" key="1">
    <source>
        <dbReference type="ARBA" id="ARBA00006395"/>
    </source>
</evidence>
<dbReference type="GO" id="GO:0031422">
    <property type="term" value="C:RecQ family helicase-topoisomerase III complex"/>
    <property type="evidence" value="ECO:0007669"/>
    <property type="project" value="TreeGrafter"/>
</dbReference>
<dbReference type="InterPro" id="IPR042470">
    <property type="entry name" value="RMI1_N_C_sf"/>
</dbReference>
<comment type="caution">
    <text evidence="6">The sequence shown here is derived from an EMBL/GenBank/DDBJ whole genome shotgun (WGS) entry which is preliminary data.</text>
</comment>
<feature type="region of interest" description="Disordered" evidence="3">
    <location>
        <begin position="137"/>
        <end position="191"/>
    </location>
</feature>
<dbReference type="EMBL" id="JANBPY010000913">
    <property type="protein sequence ID" value="KAJ1962797.1"/>
    <property type="molecule type" value="Genomic_DNA"/>
</dbReference>
<dbReference type="AlphaFoldDB" id="A0A9W8E6B4"/>
<feature type="region of interest" description="Disordered" evidence="3">
    <location>
        <begin position="272"/>
        <end position="307"/>
    </location>
</feature>
<evidence type="ECO:0000259" key="4">
    <source>
        <dbReference type="Pfam" id="PF08585"/>
    </source>
</evidence>
<dbReference type="Pfam" id="PF21000">
    <property type="entry name" value="RMI1_N_N"/>
    <property type="match status" value="1"/>
</dbReference>
<dbReference type="GO" id="GO:0000724">
    <property type="term" value="P:double-strand break repair via homologous recombination"/>
    <property type="evidence" value="ECO:0007669"/>
    <property type="project" value="TreeGrafter"/>
</dbReference>
<dbReference type="InterPro" id="IPR049363">
    <property type="entry name" value="RMI1_N"/>
</dbReference>
<dbReference type="Proteomes" id="UP001150925">
    <property type="component" value="Unassembled WGS sequence"/>
</dbReference>
<feature type="compositionally biased region" description="Polar residues" evidence="3">
    <location>
        <begin position="345"/>
        <end position="354"/>
    </location>
</feature>
<keyword evidence="7" id="KW-1185">Reference proteome</keyword>
<reference evidence="6" key="1">
    <citation type="submission" date="2022-07" db="EMBL/GenBank/DDBJ databases">
        <title>Phylogenomic reconstructions and comparative analyses of Kickxellomycotina fungi.</title>
        <authorList>
            <person name="Reynolds N.K."/>
            <person name="Stajich J.E."/>
            <person name="Barry K."/>
            <person name="Grigoriev I.V."/>
            <person name="Crous P."/>
            <person name="Smith M.E."/>
        </authorList>
    </citation>
    <scope>NUCLEOTIDE SEQUENCE</scope>
    <source>
        <strain evidence="6">RSA 1196</strain>
    </source>
</reference>
<dbReference type="PANTHER" id="PTHR14790:SF15">
    <property type="entry name" value="RECQ-MEDIATED GENOME INSTABILITY PROTEIN 1"/>
    <property type="match status" value="1"/>
</dbReference>
<evidence type="ECO:0000256" key="3">
    <source>
        <dbReference type="SAM" id="MobiDB-lite"/>
    </source>
</evidence>
<feature type="region of interest" description="Disordered" evidence="3">
    <location>
        <begin position="344"/>
        <end position="388"/>
    </location>
</feature>
<dbReference type="OrthoDB" id="341511at2759"/>
<dbReference type="PANTHER" id="PTHR14790">
    <property type="entry name" value="RECQ-MEDIATED GENOME INSTABILITY PROTEIN 1 RMI1"/>
    <property type="match status" value="1"/>
</dbReference>
<evidence type="ECO:0000256" key="2">
    <source>
        <dbReference type="ARBA" id="ARBA00018987"/>
    </source>
</evidence>
<feature type="domain" description="RMI1 N-terminal" evidence="5">
    <location>
        <begin position="15"/>
        <end position="62"/>
    </location>
</feature>
<feature type="domain" description="RecQ mediated genome instability protein 1 OB-fold" evidence="4">
    <location>
        <begin position="96"/>
        <end position="262"/>
    </location>
</feature>
<dbReference type="GO" id="GO:0000712">
    <property type="term" value="P:resolution of meiotic recombination intermediates"/>
    <property type="evidence" value="ECO:0007669"/>
    <property type="project" value="TreeGrafter"/>
</dbReference>
<evidence type="ECO:0000313" key="6">
    <source>
        <dbReference type="EMBL" id="KAJ1962797.1"/>
    </source>
</evidence>
<dbReference type="GO" id="GO:0016604">
    <property type="term" value="C:nuclear body"/>
    <property type="evidence" value="ECO:0007669"/>
    <property type="project" value="TreeGrafter"/>
</dbReference>
<gene>
    <name evidence="6" type="ORF">IWQ62_003416</name>
</gene>
<dbReference type="Pfam" id="PF08585">
    <property type="entry name" value="RMI1_N_C"/>
    <property type="match status" value="1"/>
</dbReference>
<dbReference type="Gene3D" id="2.40.50.770">
    <property type="entry name" value="RecQ-mediated genome instability protein Rmi1, C-terminal domain"/>
    <property type="match status" value="1"/>
</dbReference>
<evidence type="ECO:0000313" key="7">
    <source>
        <dbReference type="Proteomes" id="UP001150925"/>
    </source>
</evidence>
<sequence length="528" mass="58337">MPIALDLLLKELHNSGLLVRPEWLQACLQTLESDHQLSPSAPIVDWHEAVYQQFLFGDLSTIALPSLPEQCLERHATTLVPITQPSLPSTATDTVRVVQIQDMWDVGIPTLHIVDVLEEREKLARAASLNMPFVPRVPNVLDQDGSGDDLDDDEERGKSGSVTAVGSENVPGKPLVTPSIQGKSTTGDELGIPRGMLRLTLTDGHQVVPAMEYKPIPSLALDLPLGTKILLRNPPIRRGMLMLDTRNCVVLGGMVKHLNSTSLLNRMYRKLGKEEKKPNPNPPRTASAATNGTAPTIPPANSPENPSVTLIKSHSVVKPISLDDDSDDIMSTDLEMFDQLERQAQVANSSQTNPAELGLINLDDDDDDDDFIRPSTRTPRSEKPAPPLKKLTELSSCLKNQIFKIRVQAKTKSIHRFHLSNDKFTLVTHITDNSAAILRARLDSELIPRLTQITPEKLRQALDTQGTEESFECLKRIRKSILALDGTMVIDLTQQCVKWHPFTTTDYLNPEAGLGESELPVIIDYLQV</sequence>
<accession>A0A9W8E6B4</accession>
<feature type="compositionally biased region" description="Polar residues" evidence="3">
    <location>
        <begin position="178"/>
        <end position="187"/>
    </location>
</feature>